<dbReference type="InterPro" id="IPR007024">
    <property type="entry name" value="BLUF_domain"/>
</dbReference>
<dbReference type="KEGG" id="paro:CUV01_16330"/>
<accession>A0A2K9F6E1</accession>
<dbReference type="EMBL" id="CP025408">
    <property type="protein sequence ID" value="AUH34741.1"/>
    <property type="molecule type" value="Genomic_DNA"/>
</dbReference>
<organism evidence="2 3">
    <name type="scientific">Paracoccus tegillarcae</name>
    <dbReference type="NCBI Taxonomy" id="1529068"/>
    <lineage>
        <taxon>Bacteria</taxon>
        <taxon>Pseudomonadati</taxon>
        <taxon>Pseudomonadota</taxon>
        <taxon>Alphaproteobacteria</taxon>
        <taxon>Rhodobacterales</taxon>
        <taxon>Paracoccaceae</taxon>
        <taxon>Paracoccus</taxon>
    </lineage>
</organism>
<keyword evidence="3" id="KW-1185">Reference proteome</keyword>
<dbReference type="GO" id="GO:0009882">
    <property type="term" value="F:blue light photoreceptor activity"/>
    <property type="evidence" value="ECO:0007669"/>
    <property type="project" value="InterPro"/>
</dbReference>
<feature type="domain" description="BLUF" evidence="1">
    <location>
        <begin position="22"/>
        <end position="113"/>
    </location>
</feature>
<reference evidence="2 3" key="1">
    <citation type="submission" date="2017-12" db="EMBL/GenBank/DDBJ databases">
        <authorList>
            <person name="Hurst M.R.H."/>
        </authorList>
    </citation>
    <scope>NUCLEOTIDE SEQUENCE [LARGE SCALE GENOMIC DNA]</scope>
    <source>
        <strain evidence="2 3">BM15</strain>
    </source>
</reference>
<dbReference type="InterPro" id="IPR036046">
    <property type="entry name" value="Acylphosphatase-like_dom_sf"/>
</dbReference>
<evidence type="ECO:0000259" key="1">
    <source>
        <dbReference type="PROSITE" id="PS50925"/>
    </source>
</evidence>
<dbReference type="AlphaFoldDB" id="A0A2K9F6E1"/>
<protein>
    <recommendedName>
        <fullName evidence="1">BLUF domain-containing protein</fullName>
    </recommendedName>
</protein>
<proteinExistence type="predicted"/>
<dbReference type="SUPFAM" id="SSF54975">
    <property type="entry name" value="Acylphosphatase/BLUF domain-like"/>
    <property type="match status" value="1"/>
</dbReference>
<dbReference type="Proteomes" id="UP000233742">
    <property type="component" value="Chromosome"/>
</dbReference>
<dbReference type="SMART" id="SM01034">
    <property type="entry name" value="BLUF"/>
    <property type="match status" value="1"/>
</dbReference>
<evidence type="ECO:0000313" key="2">
    <source>
        <dbReference type="EMBL" id="AUH34741.1"/>
    </source>
</evidence>
<dbReference type="Gene3D" id="3.30.70.100">
    <property type="match status" value="1"/>
</dbReference>
<sequence length="152" mass="16645">MRRAVASCGPSLISDTGAEIELTHFLYRSTARGDLGQDEVNLIIAKASRRNHAIGLTGCLHYEDGLFFQWLEGPRTALDKMIQLILADPRHSDIAKLSYGSSAQRHFPEWAMRPTSRAQGSLMDWVATTDVSTVNRGAYAGAVSAFLVAITH</sequence>
<gene>
    <name evidence="2" type="ORF">CUV01_16330</name>
</gene>
<evidence type="ECO:0000313" key="3">
    <source>
        <dbReference type="Proteomes" id="UP000233742"/>
    </source>
</evidence>
<dbReference type="PROSITE" id="PS50925">
    <property type="entry name" value="BLUF"/>
    <property type="match status" value="1"/>
</dbReference>
<dbReference type="Pfam" id="PF04940">
    <property type="entry name" value="BLUF"/>
    <property type="match status" value="1"/>
</dbReference>
<name>A0A2K9F6E1_9RHOB</name>
<dbReference type="GO" id="GO:0071949">
    <property type="term" value="F:FAD binding"/>
    <property type="evidence" value="ECO:0007669"/>
    <property type="project" value="InterPro"/>
</dbReference>